<dbReference type="GO" id="GO:0003677">
    <property type="term" value="F:DNA binding"/>
    <property type="evidence" value="ECO:0007669"/>
    <property type="project" value="InterPro"/>
</dbReference>
<keyword evidence="6" id="KW-0645">Protease</keyword>
<dbReference type="WBParaSite" id="Gr19_v10_g16395.t1">
    <property type="protein sequence ID" value="Gr19_v10_g16395.t1"/>
    <property type="gene ID" value="Gr19_v10_g16395"/>
</dbReference>
<feature type="region of interest" description="Disordered" evidence="14">
    <location>
        <begin position="728"/>
        <end position="783"/>
    </location>
</feature>
<evidence type="ECO:0000256" key="10">
    <source>
        <dbReference type="ARBA" id="ARBA00022833"/>
    </source>
</evidence>
<dbReference type="SUPFAM" id="SSF159042">
    <property type="entry name" value="Plus3-like"/>
    <property type="match status" value="1"/>
</dbReference>
<dbReference type="GO" id="GO:0006508">
    <property type="term" value="P:proteolysis"/>
    <property type="evidence" value="ECO:0007669"/>
    <property type="project" value="UniProtKB-KW"/>
</dbReference>
<dbReference type="PANTHER" id="PTHR10410">
    <property type="entry name" value="EUKARYOTIC TRANSLATION INITIATION FACTOR 3 -RELATED"/>
    <property type="match status" value="1"/>
</dbReference>
<dbReference type="SUPFAM" id="SSF102712">
    <property type="entry name" value="JAB1/MPN domain"/>
    <property type="match status" value="1"/>
</dbReference>
<evidence type="ECO:0000313" key="16">
    <source>
        <dbReference type="Proteomes" id="UP000887572"/>
    </source>
</evidence>
<evidence type="ECO:0000256" key="12">
    <source>
        <dbReference type="ARBA" id="ARBA00023049"/>
    </source>
</evidence>
<dbReference type="Pfam" id="PF01398">
    <property type="entry name" value="JAB"/>
    <property type="match status" value="1"/>
</dbReference>
<evidence type="ECO:0000256" key="8">
    <source>
        <dbReference type="ARBA" id="ARBA00022790"/>
    </source>
</evidence>
<keyword evidence="7" id="KW-0479">Metal-binding</keyword>
<evidence type="ECO:0000256" key="2">
    <source>
        <dbReference type="ARBA" id="ARBA00004496"/>
    </source>
</evidence>
<dbReference type="Gene3D" id="3.40.140.10">
    <property type="entry name" value="Cytidine Deaminase, domain 2"/>
    <property type="match status" value="1"/>
</dbReference>
<keyword evidence="10" id="KW-0862">Zinc</keyword>
<evidence type="ECO:0000256" key="11">
    <source>
        <dbReference type="ARBA" id="ARBA00022942"/>
    </source>
</evidence>
<evidence type="ECO:0000256" key="13">
    <source>
        <dbReference type="ARBA" id="ARBA00023242"/>
    </source>
</evidence>
<dbReference type="SMART" id="SM00232">
    <property type="entry name" value="JAB_MPN"/>
    <property type="match status" value="1"/>
</dbReference>
<evidence type="ECO:0000313" key="17">
    <source>
        <dbReference type="WBParaSite" id="Gr19_v10_g16395.t1"/>
    </source>
</evidence>
<keyword evidence="12" id="KW-0482">Metalloprotease</keyword>
<evidence type="ECO:0000256" key="7">
    <source>
        <dbReference type="ARBA" id="ARBA00022723"/>
    </source>
</evidence>
<name>A0A914HD34_GLORO</name>
<keyword evidence="5" id="KW-0963">Cytoplasm</keyword>
<dbReference type="InterPro" id="IPR000555">
    <property type="entry name" value="JAMM/MPN+_dom"/>
</dbReference>
<keyword evidence="13" id="KW-0539">Nucleus</keyword>
<evidence type="ECO:0000256" key="9">
    <source>
        <dbReference type="ARBA" id="ARBA00022801"/>
    </source>
</evidence>
<comment type="similarity">
    <text evidence="3">Belongs to the peptidase M67A family. CSN5 subfamily.</text>
</comment>
<keyword evidence="16" id="KW-1185">Reference proteome</keyword>
<dbReference type="Pfam" id="PF23594">
    <property type="entry name" value="RPN11_C"/>
    <property type="match status" value="1"/>
</dbReference>
<dbReference type="AlphaFoldDB" id="A0A914HD34"/>
<proteinExistence type="inferred from homology"/>
<evidence type="ECO:0000256" key="4">
    <source>
        <dbReference type="ARBA" id="ARBA00014880"/>
    </source>
</evidence>
<dbReference type="InterPro" id="IPR050242">
    <property type="entry name" value="JAMM_MPN+_peptidase_M67A"/>
</dbReference>
<reference evidence="17" key="1">
    <citation type="submission" date="2022-11" db="UniProtKB">
        <authorList>
            <consortium name="WormBaseParasite"/>
        </authorList>
    </citation>
    <scope>IDENTIFICATION</scope>
</reference>
<dbReference type="FunFam" id="3.40.140.10:FF:000203">
    <property type="entry name" value="COP9 signalosome complex subunit 5"/>
    <property type="match status" value="1"/>
</dbReference>
<keyword evidence="8" id="KW-0736">Signalosome</keyword>
<evidence type="ECO:0000256" key="6">
    <source>
        <dbReference type="ARBA" id="ARBA00022670"/>
    </source>
</evidence>
<feature type="compositionally biased region" description="Low complexity" evidence="14">
    <location>
        <begin position="756"/>
        <end position="768"/>
    </location>
</feature>
<evidence type="ECO:0000256" key="14">
    <source>
        <dbReference type="SAM" id="MobiDB-lite"/>
    </source>
</evidence>
<keyword evidence="11" id="KW-0647">Proteasome</keyword>
<protein>
    <recommendedName>
        <fullName evidence="4">COP9 signalosome complex subunit 5</fullName>
    </recommendedName>
</protein>
<evidence type="ECO:0000259" key="15">
    <source>
        <dbReference type="PROSITE" id="PS50249"/>
    </source>
</evidence>
<sequence>MERLLRLGGLGGLGAGALNATPHDSNQVDTSETVYISSLALLKMLKHGRAGVPMEVMGLMLGEFVDDYTVNVIDVFAMPQSGTGVSVEAVDPVFQAKMLDMLKQTGRPEMVVGWYHSHPGFGCWLSGVDINTQQSFEALSDRAVAVVVDPIQSVKGKALIHGLNRHYYSIPIAYRTSENEQQMLLNLNKQSWMDSMNLMNYSEHCSQTEKSVEHMLKLAKLYKKSLEEEEKMTDEQLAIKNVGKQDPKRHLGDTVNQLLADNLVQSLAAMLDVSAFHACIPFQQCVSTVKKSVSPQLSPFSPPKNAEQLGRSLLDVETAIKLLTSPLPLSLLRSLMVGCYMRYHAIREILKDSDSNFYIDKIIHVNRDGIRFKHCRDNSYRSIHKIKAPENEIDQRVFNLWTSDMKKWNEPLPFMDAQASKLDSIKKALASLPAEETKPQPDSDCKPLEVKHKPCDISRIDLTKLVITVEEMVKLIDYGRELFDHTVTGFYTQIRAPPNPSVSKDKKSNESGIFMDQIIGVSWATRPYIMFQRPLTIVLKFRHFRDERMSQLPYWNKPDGISQEVYNQWLDDMRQWDEEYPSREFIAHKAKELATVLSEPPRGPPVDVIKLATIEAERENSTKLLKKLKEWQEEQNAEHAMFQPSPPPWQSFYPPPLRPARFPHWPVRYEALRPRPPQTYGRAACYQPYPRFHRPMASAARHPQMQLPMPYATSSPYGFYAYPQHLPSNHQSRFSPKAPKYHPPAKAGASNPIHNPSSSKALPSAKKLQPSRGQPNNRLPKVYHPQNDYATFEAAVQMGYSGNVWF</sequence>
<accession>A0A914HD34</accession>
<dbReference type="GO" id="GO:0008237">
    <property type="term" value="F:metallopeptidase activity"/>
    <property type="evidence" value="ECO:0007669"/>
    <property type="project" value="UniProtKB-KW"/>
</dbReference>
<evidence type="ECO:0000256" key="3">
    <source>
        <dbReference type="ARBA" id="ARBA00006008"/>
    </source>
</evidence>
<comment type="subcellular location">
    <subcellularLocation>
        <location evidence="2">Cytoplasm</location>
    </subcellularLocation>
    <subcellularLocation>
        <location evidence="1">Nucleus</location>
    </subcellularLocation>
</comment>
<dbReference type="GO" id="GO:0046872">
    <property type="term" value="F:metal ion binding"/>
    <property type="evidence" value="ECO:0007669"/>
    <property type="project" value="UniProtKB-KW"/>
</dbReference>
<evidence type="ECO:0000256" key="5">
    <source>
        <dbReference type="ARBA" id="ARBA00022490"/>
    </source>
</evidence>
<dbReference type="GO" id="GO:0005737">
    <property type="term" value="C:cytoplasm"/>
    <property type="evidence" value="ECO:0007669"/>
    <property type="project" value="UniProtKB-SubCell"/>
</dbReference>
<dbReference type="InterPro" id="IPR036128">
    <property type="entry name" value="Plus3-like_sf"/>
</dbReference>
<dbReference type="PROSITE" id="PS50249">
    <property type="entry name" value="MPN"/>
    <property type="match status" value="1"/>
</dbReference>
<dbReference type="InterPro" id="IPR056263">
    <property type="entry name" value="RPN11_C"/>
</dbReference>
<evidence type="ECO:0000256" key="1">
    <source>
        <dbReference type="ARBA" id="ARBA00004123"/>
    </source>
</evidence>
<dbReference type="GO" id="GO:0008180">
    <property type="term" value="C:COP9 signalosome"/>
    <property type="evidence" value="ECO:0007669"/>
    <property type="project" value="UniProtKB-KW"/>
</dbReference>
<dbReference type="Proteomes" id="UP000887572">
    <property type="component" value="Unplaced"/>
</dbReference>
<dbReference type="Gene3D" id="3.90.70.200">
    <property type="entry name" value="Plus-3 domain"/>
    <property type="match status" value="1"/>
</dbReference>
<dbReference type="CDD" id="cd08069">
    <property type="entry name" value="MPN_RPN11_CSN5"/>
    <property type="match status" value="1"/>
</dbReference>
<dbReference type="GO" id="GO:0000502">
    <property type="term" value="C:proteasome complex"/>
    <property type="evidence" value="ECO:0007669"/>
    <property type="project" value="UniProtKB-KW"/>
</dbReference>
<feature type="domain" description="MPN" evidence="15">
    <location>
        <begin position="34"/>
        <end position="167"/>
    </location>
</feature>
<keyword evidence="9" id="KW-0378">Hydrolase</keyword>
<dbReference type="InterPro" id="IPR037518">
    <property type="entry name" value="MPN"/>
</dbReference>
<organism evidence="16 17">
    <name type="scientific">Globodera rostochiensis</name>
    <name type="common">Golden nematode worm</name>
    <name type="synonym">Heterodera rostochiensis</name>
    <dbReference type="NCBI Taxonomy" id="31243"/>
    <lineage>
        <taxon>Eukaryota</taxon>
        <taxon>Metazoa</taxon>
        <taxon>Ecdysozoa</taxon>
        <taxon>Nematoda</taxon>
        <taxon>Chromadorea</taxon>
        <taxon>Rhabditida</taxon>
        <taxon>Tylenchina</taxon>
        <taxon>Tylenchomorpha</taxon>
        <taxon>Tylenchoidea</taxon>
        <taxon>Heteroderidae</taxon>
        <taxon>Heteroderinae</taxon>
        <taxon>Globodera</taxon>
    </lineage>
</organism>